<dbReference type="InterPro" id="IPR050627">
    <property type="entry name" value="Nitroreductase/BluB"/>
</dbReference>
<comment type="caution">
    <text evidence="1">The sequence shown here is derived from an EMBL/GenBank/DDBJ whole genome shotgun (WGS) entry which is preliminary data.</text>
</comment>
<keyword evidence="2" id="KW-1185">Reference proteome</keyword>
<dbReference type="InterPro" id="IPR000415">
    <property type="entry name" value="Nitroreductase-like"/>
</dbReference>
<protein>
    <submittedName>
        <fullName evidence="1">Nitroreductase</fullName>
    </submittedName>
</protein>
<dbReference type="SUPFAM" id="SSF55469">
    <property type="entry name" value="FMN-dependent nitroreductase-like"/>
    <property type="match status" value="2"/>
</dbReference>
<dbReference type="PANTHER" id="PTHR23026">
    <property type="entry name" value="NADPH NITROREDUCTASE"/>
    <property type="match status" value="1"/>
</dbReference>
<name>A0ABS3Z802_9GAMM</name>
<organism evidence="1 2">
    <name type="scientific">Marinobacterium alkalitolerans</name>
    <dbReference type="NCBI Taxonomy" id="1542925"/>
    <lineage>
        <taxon>Bacteria</taxon>
        <taxon>Pseudomonadati</taxon>
        <taxon>Pseudomonadota</taxon>
        <taxon>Gammaproteobacteria</taxon>
        <taxon>Oceanospirillales</taxon>
        <taxon>Oceanospirillaceae</taxon>
        <taxon>Marinobacterium</taxon>
    </lineage>
</organism>
<dbReference type="Gene3D" id="3.40.109.10">
    <property type="entry name" value="NADH Oxidase"/>
    <property type="match status" value="2"/>
</dbReference>
<evidence type="ECO:0000313" key="2">
    <source>
        <dbReference type="Proteomes" id="UP000810171"/>
    </source>
</evidence>
<dbReference type="EMBL" id="JACVEW010000004">
    <property type="protein sequence ID" value="MBP0047844.1"/>
    <property type="molecule type" value="Genomic_DNA"/>
</dbReference>
<sequence>MEMRPDQETLTTLVQNATLAPSSHNTQPWLFRIQECSIELYADPSRALVVNDPDQRELMISCGCALMNLRIGAAHAGWGYRIELFPDTETPDLLARFELQEEELACDLSGLFDAMLLRRTYRNRFTSETPAEALQDTLREAAHLEGAHLEVLAESVRDELIELVKRGDNLQWDSDAWRNELSQWLHGSRRGDGLTVPGLVAPLVRGVVRHFDMGKSMASQDNLLASESPLLLLLWSKRDAREDWLRVGQALQRVLLEGQRHGMQASYLNQPIQVPALRPELESICQIDGHAQMLLRMGFPEETLPASPRRKLDDILLDTASPDLD</sequence>
<evidence type="ECO:0000313" key="1">
    <source>
        <dbReference type="EMBL" id="MBP0047844.1"/>
    </source>
</evidence>
<gene>
    <name evidence="1" type="ORF">H9C73_03770</name>
</gene>
<dbReference type="RefSeq" id="WP_209286461.1">
    <property type="nucleotide sequence ID" value="NZ_JACVEW010000004.1"/>
</dbReference>
<dbReference type="Proteomes" id="UP000810171">
    <property type="component" value="Unassembled WGS sequence"/>
</dbReference>
<dbReference type="PANTHER" id="PTHR23026:SF123">
    <property type="entry name" value="NAD(P)H NITROREDUCTASE RV3131-RELATED"/>
    <property type="match status" value="1"/>
</dbReference>
<reference evidence="1 2" key="1">
    <citation type="submission" date="2020-09" db="EMBL/GenBank/DDBJ databases">
        <authorList>
            <person name="Tanuku N.R.S."/>
        </authorList>
    </citation>
    <scope>NUCLEOTIDE SEQUENCE [LARGE SCALE GENOMIC DNA]</scope>
    <source>
        <strain evidence="1 2">AK62</strain>
    </source>
</reference>
<proteinExistence type="predicted"/>
<dbReference type="NCBIfam" id="NF047509">
    <property type="entry name" value="Rv3131_FMN_oxido"/>
    <property type="match status" value="1"/>
</dbReference>
<accession>A0ABS3Z802</accession>